<evidence type="ECO:0000313" key="1">
    <source>
        <dbReference type="EMBL" id="MFD1106823.1"/>
    </source>
</evidence>
<dbReference type="InterPro" id="IPR022037">
    <property type="entry name" value="DUF3606"/>
</dbReference>
<comment type="caution">
    <text evidence="1">The sequence shown here is derived from an EMBL/GenBank/DDBJ whole genome shotgun (WGS) entry which is preliminary data.</text>
</comment>
<protein>
    <submittedName>
        <fullName evidence="1">DUF3606 domain-containing protein</fullName>
    </submittedName>
</protein>
<gene>
    <name evidence="1" type="ORF">ACFQ24_18320</name>
</gene>
<proteinExistence type="predicted"/>
<dbReference type="EMBL" id="JBHTLS010000134">
    <property type="protein sequence ID" value="MFD1106823.1"/>
    <property type="molecule type" value="Genomic_DNA"/>
</dbReference>
<dbReference type="Pfam" id="PF12244">
    <property type="entry name" value="DUF3606"/>
    <property type="match status" value="1"/>
</dbReference>
<accession>A0ABW3P650</accession>
<organism evidence="1 2">
    <name type="scientific">Sphingobium olei</name>
    <dbReference type="NCBI Taxonomy" id="420955"/>
    <lineage>
        <taxon>Bacteria</taxon>
        <taxon>Pseudomonadati</taxon>
        <taxon>Pseudomonadota</taxon>
        <taxon>Alphaproteobacteria</taxon>
        <taxon>Sphingomonadales</taxon>
        <taxon>Sphingomonadaceae</taxon>
        <taxon>Sphingobium</taxon>
    </lineage>
</organism>
<evidence type="ECO:0000313" key="2">
    <source>
        <dbReference type="Proteomes" id="UP001597203"/>
    </source>
</evidence>
<name>A0ABW3P650_9SPHN</name>
<dbReference type="Proteomes" id="UP001597203">
    <property type="component" value="Unassembled WGS sequence"/>
</dbReference>
<dbReference type="RefSeq" id="WP_380913865.1">
    <property type="nucleotide sequence ID" value="NZ_JBHTLS010000134.1"/>
</dbReference>
<reference evidence="2" key="1">
    <citation type="journal article" date="2019" name="Int. J. Syst. Evol. Microbiol.">
        <title>The Global Catalogue of Microorganisms (GCM) 10K type strain sequencing project: providing services to taxonomists for standard genome sequencing and annotation.</title>
        <authorList>
            <consortium name="The Broad Institute Genomics Platform"/>
            <consortium name="The Broad Institute Genome Sequencing Center for Infectious Disease"/>
            <person name="Wu L."/>
            <person name="Ma J."/>
        </authorList>
    </citation>
    <scope>NUCLEOTIDE SEQUENCE [LARGE SCALE GENOMIC DNA]</scope>
    <source>
        <strain evidence="2">CCUG 54329</strain>
    </source>
</reference>
<sequence>MTAAQEPPVPADLKRISLDAPLDRQYWSNRFDVPPALLERAVGAVGNEVDAVAAWLRQQEEDG</sequence>
<keyword evidence="2" id="KW-1185">Reference proteome</keyword>